<protein>
    <submittedName>
        <fullName evidence="4">Protein required for normal CLN1 and CLN2 G1 cyclin expression</fullName>
    </submittedName>
</protein>
<dbReference type="GO" id="GO:0000993">
    <property type="term" value="F:RNA polymerase II complex binding"/>
    <property type="evidence" value="ECO:0007669"/>
    <property type="project" value="TreeGrafter"/>
</dbReference>
<name>A0AAN6GG12_9BASI</name>
<feature type="compositionally biased region" description="Basic and acidic residues" evidence="3">
    <location>
        <begin position="1463"/>
        <end position="1513"/>
    </location>
</feature>
<feature type="region of interest" description="Disordered" evidence="3">
    <location>
        <begin position="608"/>
        <end position="628"/>
    </location>
</feature>
<dbReference type="GO" id="GO:0016593">
    <property type="term" value="C:Cdc73/Paf1 complex"/>
    <property type="evidence" value="ECO:0007669"/>
    <property type="project" value="TreeGrafter"/>
</dbReference>
<evidence type="ECO:0000256" key="2">
    <source>
        <dbReference type="ARBA" id="ARBA00022803"/>
    </source>
</evidence>
<dbReference type="InterPro" id="IPR031101">
    <property type="entry name" value="Ctr9"/>
</dbReference>
<dbReference type="InterPro" id="IPR011990">
    <property type="entry name" value="TPR-like_helical_dom_sf"/>
</dbReference>
<comment type="caution">
    <text evidence="4">The sequence shown here is derived from an EMBL/GenBank/DDBJ whole genome shotgun (WGS) entry which is preliminary data.</text>
</comment>
<dbReference type="PANTHER" id="PTHR14027">
    <property type="entry name" value="RNA POLYMERASE-ASSOCIATED PROTEIN CTR9"/>
    <property type="match status" value="1"/>
</dbReference>
<dbReference type="GO" id="GO:0006355">
    <property type="term" value="P:regulation of DNA-templated transcription"/>
    <property type="evidence" value="ECO:0007669"/>
    <property type="project" value="InterPro"/>
</dbReference>
<feature type="compositionally biased region" description="Basic and acidic residues" evidence="3">
    <location>
        <begin position="1585"/>
        <end position="1594"/>
    </location>
</feature>
<feature type="compositionally biased region" description="Gly residues" evidence="3">
    <location>
        <begin position="609"/>
        <end position="622"/>
    </location>
</feature>
<dbReference type="GO" id="GO:0006368">
    <property type="term" value="P:transcription elongation by RNA polymerase II"/>
    <property type="evidence" value="ECO:0007669"/>
    <property type="project" value="TreeGrafter"/>
</dbReference>
<dbReference type="Proteomes" id="UP001176521">
    <property type="component" value="Unassembled WGS sequence"/>
</dbReference>
<keyword evidence="1" id="KW-0677">Repeat</keyword>
<dbReference type="PANTHER" id="PTHR14027:SF2">
    <property type="entry name" value="RNA POLYMERASE-ASSOCIATED PROTEIN CTR9 HOMOLOG"/>
    <property type="match status" value="1"/>
</dbReference>
<evidence type="ECO:0000256" key="3">
    <source>
        <dbReference type="SAM" id="MobiDB-lite"/>
    </source>
</evidence>
<dbReference type="InterPro" id="IPR019734">
    <property type="entry name" value="TPR_rpt"/>
</dbReference>
<dbReference type="Gene3D" id="1.25.40.10">
    <property type="entry name" value="Tetratricopeptide repeat domain"/>
    <property type="match status" value="2"/>
</dbReference>
<reference evidence="4" key="1">
    <citation type="journal article" date="2023" name="PhytoFront">
        <title>Draft Genome Resources of Seven Strains of Tilletia horrida, Causal Agent of Kernel Smut of Rice.</title>
        <authorList>
            <person name="Khanal S."/>
            <person name="Antony Babu S."/>
            <person name="Zhou X.G."/>
        </authorList>
    </citation>
    <scope>NUCLEOTIDE SEQUENCE</scope>
    <source>
        <strain evidence="4">TX3</strain>
    </source>
</reference>
<feature type="region of interest" description="Disordered" evidence="3">
    <location>
        <begin position="1463"/>
        <end position="1615"/>
    </location>
</feature>
<dbReference type="SUPFAM" id="SSF48452">
    <property type="entry name" value="TPR-like"/>
    <property type="match status" value="2"/>
</dbReference>
<feature type="region of interest" description="Disordered" evidence="3">
    <location>
        <begin position="757"/>
        <end position="781"/>
    </location>
</feature>
<sequence>MIIDHSRLIKHAKVTTHREHEAHDFVKADDIQQLLLNVLACTDPPTQGATAIMSGGGGSAAAAAGYHGGHASNGNGHGHGHTYAHHHSLVPPHFVLPNITLPVASAHGGQETDDIDIPTDDLLDNINDIVEIFQNEPKPLPTRYVRDVALQFLFQGGHEQAVRVLRAGLDRLAHFRPHPEQERLYEKWPLATLLAALNMSLSRAAPKVILPDAKYQILKGQQPKAAYLAEAHALLFAHPNRGPQSPNLIESRAESQTAVMLSRALLLSLSGALADLDASLKLYESVLDSPGNANNAVALLGKASILLRKRMYLQALRTYQHALKVTIVLNGGGGGGNSNGAPQQNWRGPDPRIGIGLCLHALGRTDDARTAWTRAAELAAKSPYPQSSGTSASLLLAISSLNIARSTTPLLPGVFGAHVSVKESVARDQAYAAGIKSAQEAFQAANATRSILTSPGPSMGKNAMAAVLLAEHFCERGRLVLSEATEGVAGAGPSSIGTGGLGVGGADEAKLAESIKMFRQALKLGEHAIQFADSRQSVVHAWLIFARTAHLASVHPHAHQLEVGAGANGSAPIGFSAVGASSVGSGSGLSAMAMTYFQRVVEDITRAAGSGGRGGGPGGAGGMSKDAAGGAAGNANVTALPLALLSLAQLQLSAARAPNALATLDLLFNSSSAAIRGSGVGAGAGSASALASSLPQHTLLEPGILSAALRSWQSKQAGTASAEERVKERERAKLTLERALRMVEGARAEVALGASSNTDGYGLGGADEADGGASGDSGLVGWKENDEERAELKAEAAANLIPPEQAPNDDDASADEVAAQLLIARSGLANEGLGRASLKKIARLGREDPLLYAQMAELLENEHSGRRRAGHMYWEGISRVNELLEQVQRIEGEEGPSNRTKARRAELLKLRIYLRTNLGSLLVLRGMQASGFGSNTPWTVATESGAFAVRTYLLERGREYLETALSMLSGAESAQLQVSAANLGAGAALASGSAELDLEPVKVIAAYNVGRAYELMGQLGSADDAFSAVLAQHPEYVDARVRLAILSVSGPNSSSRDRQTAANLFREALASDPSDLDARAAFVCFLAGELPGSPTPPQWNVIKDLSSQLFCGPTPQGIKIFGTPAAAKLAQEEGRKDAFMLASLGWAYYQIALHTSGGPNSRAERSKGVHRAADLYDKALEQDPRCAFAAQGMAILLAEDIIGDLVSQASQSPAAAQGAQARMGIKAIAPKELASANVLLPAGDVEIRRRKGAELALGVLSKLREVRDDGSVFVCMGHALMNKDENERALKAYELASSRYYEDKDPLVLQYLARAEYALGVQRRSPAHLKKSVDYLKAARAIWLARDTPAAHMESKFARYNAAVTAQKRIQMLFELDMEKKTLEEMKDAVASLQEAQESFAALLPDAKAGSLSFIDQHVIDQRIQYGESSLLRQSDKALADKAAHEAEVQRVREIFAATQREKEEAKAQARAQAEEAKRAREAEIAAERKKAREEAQQIEYIREPTPDPAEKKAARKKKSSGNKGADADLFSGDEDDLGEGGGGGAGPSKRSAGGAGSGAPKEKKRKKIVTQIEMTDSEDGGDDYGDRSEDERPKKKKKKKITVSDLIDSDEEMF</sequence>
<accession>A0AAN6GG12</accession>
<organism evidence="4 5">
    <name type="scientific">Tilletia horrida</name>
    <dbReference type="NCBI Taxonomy" id="155126"/>
    <lineage>
        <taxon>Eukaryota</taxon>
        <taxon>Fungi</taxon>
        <taxon>Dikarya</taxon>
        <taxon>Basidiomycota</taxon>
        <taxon>Ustilaginomycotina</taxon>
        <taxon>Exobasidiomycetes</taxon>
        <taxon>Tilletiales</taxon>
        <taxon>Tilletiaceae</taxon>
        <taxon>Tilletia</taxon>
    </lineage>
</organism>
<proteinExistence type="predicted"/>
<keyword evidence="2" id="KW-0802">TPR repeat</keyword>
<gene>
    <name evidence="4" type="primary">CTR9</name>
    <name evidence="4" type="ORF">OC842_001663</name>
</gene>
<dbReference type="EMBL" id="JAPDMQ010000061">
    <property type="protein sequence ID" value="KAK0537355.1"/>
    <property type="molecule type" value="Genomic_DNA"/>
</dbReference>
<evidence type="ECO:0000256" key="1">
    <source>
        <dbReference type="ARBA" id="ARBA00022737"/>
    </source>
</evidence>
<keyword evidence="5" id="KW-1185">Reference proteome</keyword>
<dbReference type="SMART" id="SM00028">
    <property type="entry name" value="TPR"/>
    <property type="match status" value="4"/>
</dbReference>
<evidence type="ECO:0000313" key="4">
    <source>
        <dbReference type="EMBL" id="KAK0537355.1"/>
    </source>
</evidence>
<evidence type="ECO:0000313" key="5">
    <source>
        <dbReference type="Proteomes" id="UP001176521"/>
    </source>
</evidence>